<sequence length="81" mass="9227">MATLMKTLQFVFLIIILALFVVSSEARLVPQFSAQVKRINSKVDLHELINYVRNNEWHSKRSMLGGKLERVSPAGPDAQHH</sequence>
<gene>
    <name evidence="9" type="ORF">RIF29_30950</name>
</gene>
<keyword evidence="10" id="KW-1185">Reference proteome</keyword>
<evidence type="ECO:0000256" key="7">
    <source>
        <dbReference type="ARBA" id="ARBA00023278"/>
    </source>
</evidence>
<evidence type="ECO:0000256" key="5">
    <source>
        <dbReference type="ARBA" id="ARBA00022782"/>
    </source>
</evidence>
<keyword evidence="7" id="KW-0379">Hydroxylation</keyword>
<comment type="similarity">
    <text evidence="2">Belongs to the CLV3/ESR signal peptide family.</text>
</comment>
<protein>
    <submittedName>
        <fullName evidence="9">Uncharacterized protein</fullName>
    </submittedName>
</protein>
<proteinExistence type="inferred from homology"/>
<dbReference type="GO" id="GO:0005576">
    <property type="term" value="C:extracellular region"/>
    <property type="evidence" value="ECO:0007669"/>
    <property type="project" value="UniProtKB-SubCell"/>
</dbReference>
<evidence type="ECO:0000256" key="4">
    <source>
        <dbReference type="ARBA" id="ARBA00022729"/>
    </source>
</evidence>
<evidence type="ECO:0000313" key="10">
    <source>
        <dbReference type="Proteomes" id="UP001372338"/>
    </source>
</evidence>
<evidence type="ECO:0000256" key="8">
    <source>
        <dbReference type="SAM" id="SignalP"/>
    </source>
</evidence>
<reference evidence="9 10" key="1">
    <citation type="submission" date="2024-01" db="EMBL/GenBank/DDBJ databases">
        <title>The genomes of 5 underutilized Papilionoideae crops provide insights into root nodulation and disease resistanc.</title>
        <authorList>
            <person name="Yuan L."/>
        </authorList>
    </citation>
    <scope>NUCLEOTIDE SEQUENCE [LARGE SCALE GENOMIC DNA]</scope>
    <source>
        <strain evidence="9">ZHUSHIDOU_FW_LH</strain>
        <tissue evidence="9">Leaf</tissue>
    </source>
</reference>
<name>A0AAN9I1J8_CROPI</name>
<dbReference type="PANTHER" id="PTHR36016:SF14">
    <property type="entry name" value="CLAVATA3_ESR (CLE)-RELATED PROTEIN 53"/>
    <property type="match status" value="1"/>
</dbReference>
<comment type="subcellular location">
    <subcellularLocation>
        <location evidence="1">Secreted</location>
        <location evidence="1">Extracellular space</location>
    </subcellularLocation>
</comment>
<organism evidence="9 10">
    <name type="scientific">Crotalaria pallida</name>
    <name type="common">Smooth rattlebox</name>
    <name type="synonym">Crotalaria striata</name>
    <dbReference type="NCBI Taxonomy" id="3830"/>
    <lineage>
        <taxon>Eukaryota</taxon>
        <taxon>Viridiplantae</taxon>
        <taxon>Streptophyta</taxon>
        <taxon>Embryophyta</taxon>
        <taxon>Tracheophyta</taxon>
        <taxon>Spermatophyta</taxon>
        <taxon>Magnoliopsida</taxon>
        <taxon>eudicotyledons</taxon>
        <taxon>Gunneridae</taxon>
        <taxon>Pentapetalae</taxon>
        <taxon>rosids</taxon>
        <taxon>fabids</taxon>
        <taxon>Fabales</taxon>
        <taxon>Fabaceae</taxon>
        <taxon>Papilionoideae</taxon>
        <taxon>50 kb inversion clade</taxon>
        <taxon>genistoids sensu lato</taxon>
        <taxon>core genistoids</taxon>
        <taxon>Crotalarieae</taxon>
        <taxon>Crotalaria</taxon>
    </lineage>
</organism>
<feature type="signal peptide" evidence="8">
    <location>
        <begin position="1"/>
        <end position="26"/>
    </location>
</feature>
<evidence type="ECO:0000256" key="6">
    <source>
        <dbReference type="ARBA" id="ARBA00023180"/>
    </source>
</evidence>
<dbReference type="InterPro" id="IPR039617">
    <property type="entry name" value="CLAVATA3-CLE"/>
</dbReference>
<dbReference type="Proteomes" id="UP001372338">
    <property type="component" value="Unassembled WGS sequence"/>
</dbReference>
<comment type="caution">
    <text evidence="9">The sequence shown here is derived from an EMBL/GenBank/DDBJ whole genome shotgun (WGS) entry which is preliminary data.</text>
</comment>
<accession>A0AAN9I1J8</accession>
<keyword evidence="4 8" id="KW-0732">Signal</keyword>
<dbReference type="PANTHER" id="PTHR36016">
    <property type="entry name" value="CLAVATA3/ESR (CLE)-RELATED PROTEIN 7"/>
    <property type="match status" value="1"/>
</dbReference>
<keyword evidence="3" id="KW-0964">Secreted</keyword>
<evidence type="ECO:0000256" key="3">
    <source>
        <dbReference type="ARBA" id="ARBA00022525"/>
    </source>
</evidence>
<dbReference type="AlphaFoldDB" id="A0AAN9I1J8"/>
<keyword evidence="5" id="KW-0221">Differentiation</keyword>
<evidence type="ECO:0000256" key="1">
    <source>
        <dbReference type="ARBA" id="ARBA00004239"/>
    </source>
</evidence>
<keyword evidence="6" id="KW-0325">Glycoprotein</keyword>
<evidence type="ECO:0000256" key="2">
    <source>
        <dbReference type="ARBA" id="ARBA00005416"/>
    </source>
</evidence>
<feature type="chain" id="PRO_5042955119" evidence="8">
    <location>
        <begin position="27"/>
        <end position="81"/>
    </location>
</feature>
<dbReference type="EMBL" id="JAYWIO010000006">
    <property type="protein sequence ID" value="KAK7257171.1"/>
    <property type="molecule type" value="Genomic_DNA"/>
</dbReference>
<evidence type="ECO:0000313" key="9">
    <source>
        <dbReference type="EMBL" id="KAK7257171.1"/>
    </source>
</evidence>
<dbReference type="GO" id="GO:0030154">
    <property type="term" value="P:cell differentiation"/>
    <property type="evidence" value="ECO:0007669"/>
    <property type="project" value="UniProtKB-KW"/>
</dbReference>